<evidence type="ECO:0000256" key="1">
    <source>
        <dbReference type="SAM" id="MobiDB-lite"/>
    </source>
</evidence>
<dbReference type="HOGENOM" id="CLU_1163721_0_0_1"/>
<sequence>MSTYIDGKAKHSPTNDWDTNAAKHSPTNDWDTNAAVTVVGVVKTHNAVGGGSGTFEEASWLKTEADCKARCAGEHHCTAVEFALIGGYTRCEIHRLPVSHTFPLPGFDCFVKGSGRRQRGSAGGGAMAAVAVAVAPPPPPPTLLPPLLAPPLPQPRAGTAPLLPTPAKASAAEVAGFMLPEGQAATPAAPRLHLGCTSAALRLHLGCTSAAPRLHLGCTSAAPRLHLGCTSAAPRLHLGCTSAAPRLHLGGSAGG</sequence>
<reference evidence="2" key="2">
    <citation type="submission" date="2024-10" db="UniProtKB">
        <authorList>
            <consortium name="EnsemblProtists"/>
        </authorList>
    </citation>
    <scope>IDENTIFICATION</scope>
</reference>
<proteinExistence type="predicted"/>
<dbReference type="GeneID" id="17268838"/>
<protein>
    <recommendedName>
        <fullName evidence="4">Apple domain-containing protein</fullName>
    </recommendedName>
</protein>
<dbReference type="RefSeq" id="XP_005775724.1">
    <property type="nucleotide sequence ID" value="XM_005775667.1"/>
</dbReference>
<evidence type="ECO:0000313" key="2">
    <source>
        <dbReference type="EnsemblProtists" id="EOD23295"/>
    </source>
</evidence>
<evidence type="ECO:0008006" key="4">
    <source>
        <dbReference type="Google" id="ProtNLM"/>
    </source>
</evidence>
<dbReference type="EnsemblProtists" id="EOD23295">
    <property type="protein sequence ID" value="EOD23295"/>
    <property type="gene ID" value="EMIHUDRAFT_458067"/>
</dbReference>
<dbReference type="AlphaFoldDB" id="A0A0D3JIG0"/>
<name>A0A0D3JIG0_EMIH1</name>
<feature type="region of interest" description="Disordered" evidence="1">
    <location>
        <begin position="1"/>
        <end position="29"/>
    </location>
</feature>
<dbReference type="Proteomes" id="UP000013827">
    <property type="component" value="Unassembled WGS sequence"/>
</dbReference>
<evidence type="ECO:0000313" key="3">
    <source>
        <dbReference type="Proteomes" id="UP000013827"/>
    </source>
</evidence>
<keyword evidence="3" id="KW-1185">Reference proteome</keyword>
<accession>A0A0D3JIG0</accession>
<dbReference type="PaxDb" id="2903-EOD23295"/>
<organism evidence="2 3">
    <name type="scientific">Emiliania huxleyi (strain CCMP1516)</name>
    <dbReference type="NCBI Taxonomy" id="280463"/>
    <lineage>
        <taxon>Eukaryota</taxon>
        <taxon>Haptista</taxon>
        <taxon>Haptophyta</taxon>
        <taxon>Prymnesiophyceae</taxon>
        <taxon>Isochrysidales</taxon>
        <taxon>Noelaerhabdaceae</taxon>
        <taxon>Emiliania</taxon>
    </lineage>
</organism>
<dbReference type="KEGG" id="ehx:EMIHUDRAFT_458067"/>
<reference evidence="3" key="1">
    <citation type="journal article" date="2013" name="Nature">
        <title>Pan genome of the phytoplankton Emiliania underpins its global distribution.</title>
        <authorList>
            <person name="Read B.A."/>
            <person name="Kegel J."/>
            <person name="Klute M.J."/>
            <person name="Kuo A."/>
            <person name="Lefebvre S.C."/>
            <person name="Maumus F."/>
            <person name="Mayer C."/>
            <person name="Miller J."/>
            <person name="Monier A."/>
            <person name="Salamov A."/>
            <person name="Young J."/>
            <person name="Aguilar M."/>
            <person name="Claverie J.M."/>
            <person name="Frickenhaus S."/>
            <person name="Gonzalez K."/>
            <person name="Herman E.K."/>
            <person name="Lin Y.C."/>
            <person name="Napier J."/>
            <person name="Ogata H."/>
            <person name="Sarno A.F."/>
            <person name="Shmutz J."/>
            <person name="Schroeder D."/>
            <person name="de Vargas C."/>
            <person name="Verret F."/>
            <person name="von Dassow P."/>
            <person name="Valentin K."/>
            <person name="Van de Peer Y."/>
            <person name="Wheeler G."/>
            <person name="Dacks J.B."/>
            <person name="Delwiche C.F."/>
            <person name="Dyhrman S.T."/>
            <person name="Glockner G."/>
            <person name="John U."/>
            <person name="Richards T."/>
            <person name="Worden A.Z."/>
            <person name="Zhang X."/>
            <person name="Grigoriev I.V."/>
            <person name="Allen A.E."/>
            <person name="Bidle K."/>
            <person name="Borodovsky M."/>
            <person name="Bowler C."/>
            <person name="Brownlee C."/>
            <person name="Cock J.M."/>
            <person name="Elias M."/>
            <person name="Gladyshev V.N."/>
            <person name="Groth M."/>
            <person name="Guda C."/>
            <person name="Hadaegh A."/>
            <person name="Iglesias-Rodriguez M.D."/>
            <person name="Jenkins J."/>
            <person name="Jones B.M."/>
            <person name="Lawson T."/>
            <person name="Leese F."/>
            <person name="Lindquist E."/>
            <person name="Lobanov A."/>
            <person name="Lomsadze A."/>
            <person name="Malik S.B."/>
            <person name="Marsh M.E."/>
            <person name="Mackinder L."/>
            <person name="Mock T."/>
            <person name="Mueller-Roeber B."/>
            <person name="Pagarete A."/>
            <person name="Parker M."/>
            <person name="Probert I."/>
            <person name="Quesneville H."/>
            <person name="Raines C."/>
            <person name="Rensing S.A."/>
            <person name="Riano-Pachon D.M."/>
            <person name="Richier S."/>
            <person name="Rokitta S."/>
            <person name="Shiraiwa Y."/>
            <person name="Soanes D.M."/>
            <person name="van der Giezen M."/>
            <person name="Wahlund T.M."/>
            <person name="Williams B."/>
            <person name="Wilson W."/>
            <person name="Wolfe G."/>
            <person name="Wurch L.L."/>
        </authorList>
    </citation>
    <scope>NUCLEOTIDE SEQUENCE</scope>
</reference>